<dbReference type="GO" id="GO:0005886">
    <property type="term" value="C:plasma membrane"/>
    <property type="evidence" value="ECO:0007669"/>
    <property type="project" value="UniProtKB-SubCell"/>
</dbReference>
<evidence type="ECO:0000256" key="4">
    <source>
        <dbReference type="ARBA" id="ARBA00022989"/>
    </source>
</evidence>
<comment type="subcellular location">
    <subcellularLocation>
        <location evidence="1">Cell membrane</location>
        <topology evidence="1">Multi-pass membrane protein</topology>
    </subcellularLocation>
</comment>
<feature type="transmembrane region" description="Helical" evidence="7">
    <location>
        <begin position="77"/>
        <end position="100"/>
    </location>
</feature>
<dbReference type="EMBL" id="VBZC01000010">
    <property type="protein sequence ID" value="TLS46131.1"/>
    <property type="molecule type" value="Genomic_DNA"/>
</dbReference>
<sequence length="184" mass="20592">MTTPPHPQHGTGAAQHAPTQQPYGQGYTHQTPIGTPTGLAAIGSRLGARVLDLITWYVAYLVPVFPVVIWIDHGGGALARTLLFVWLLASFVLYFPFAIWKFGSTLGKRIFEVRIVRCETARRVGFWRAFGREMFWMGAFFIPVLSPLNALWCCWDKPWRQCLHDKVADTMAVGRKASDPAYAA</sequence>
<name>A0A5R9FRX7_9ACTN</name>
<gene>
    <name evidence="9" type="ORF">FE633_11355</name>
</gene>
<keyword evidence="3 7" id="KW-0812">Transmembrane</keyword>
<feature type="transmembrane region" description="Helical" evidence="7">
    <location>
        <begin position="134"/>
        <end position="152"/>
    </location>
</feature>
<dbReference type="AlphaFoldDB" id="A0A5R9FRX7"/>
<comment type="caution">
    <text evidence="9">The sequence shown here is derived from an EMBL/GenBank/DDBJ whole genome shotgun (WGS) entry which is preliminary data.</text>
</comment>
<dbReference type="InterPro" id="IPR051791">
    <property type="entry name" value="Pra-immunoreactive"/>
</dbReference>
<dbReference type="PANTHER" id="PTHR36115">
    <property type="entry name" value="PROLINE-RICH ANTIGEN HOMOLOG-RELATED"/>
    <property type="match status" value="1"/>
</dbReference>
<evidence type="ECO:0000259" key="8">
    <source>
        <dbReference type="Pfam" id="PF06271"/>
    </source>
</evidence>
<feature type="compositionally biased region" description="Polar residues" evidence="6">
    <location>
        <begin position="17"/>
        <end position="28"/>
    </location>
</feature>
<accession>A0A5R9FRX7</accession>
<evidence type="ECO:0000313" key="9">
    <source>
        <dbReference type="EMBL" id="TLS46131.1"/>
    </source>
</evidence>
<feature type="region of interest" description="Disordered" evidence="6">
    <location>
        <begin position="1"/>
        <end position="28"/>
    </location>
</feature>
<protein>
    <submittedName>
        <fullName evidence="9">RDD family protein</fullName>
    </submittedName>
</protein>
<keyword evidence="2" id="KW-1003">Cell membrane</keyword>
<dbReference type="Pfam" id="PF06271">
    <property type="entry name" value="RDD"/>
    <property type="match status" value="1"/>
</dbReference>
<evidence type="ECO:0000256" key="7">
    <source>
        <dbReference type="SAM" id="Phobius"/>
    </source>
</evidence>
<evidence type="ECO:0000256" key="3">
    <source>
        <dbReference type="ARBA" id="ARBA00022692"/>
    </source>
</evidence>
<keyword evidence="10" id="KW-1185">Reference proteome</keyword>
<keyword evidence="5 7" id="KW-0472">Membrane</keyword>
<evidence type="ECO:0000256" key="6">
    <source>
        <dbReference type="SAM" id="MobiDB-lite"/>
    </source>
</evidence>
<organism evidence="9 10">
    <name type="scientific">Streptomyces montanus</name>
    <dbReference type="NCBI Taxonomy" id="2580423"/>
    <lineage>
        <taxon>Bacteria</taxon>
        <taxon>Bacillati</taxon>
        <taxon>Actinomycetota</taxon>
        <taxon>Actinomycetes</taxon>
        <taxon>Kitasatosporales</taxon>
        <taxon>Streptomycetaceae</taxon>
        <taxon>Streptomyces</taxon>
    </lineage>
</organism>
<evidence type="ECO:0000313" key="10">
    <source>
        <dbReference type="Proteomes" id="UP000305906"/>
    </source>
</evidence>
<proteinExistence type="predicted"/>
<evidence type="ECO:0000256" key="5">
    <source>
        <dbReference type="ARBA" id="ARBA00023136"/>
    </source>
</evidence>
<evidence type="ECO:0000256" key="1">
    <source>
        <dbReference type="ARBA" id="ARBA00004651"/>
    </source>
</evidence>
<dbReference type="RefSeq" id="WP_138045005.1">
    <property type="nucleotide sequence ID" value="NZ_VBZC01000010.1"/>
</dbReference>
<feature type="transmembrane region" description="Helical" evidence="7">
    <location>
        <begin position="53"/>
        <end position="71"/>
    </location>
</feature>
<keyword evidence="4 7" id="KW-1133">Transmembrane helix</keyword>
<dbReference type="InterPro" id="IPR010432">
    <property type="entry name" value="RDD"/>
</dbReference>
<feature type="domain" description="RDD" evidence="8">
    <location>
        <begin position="40"/>
        <end position="168"/>
    </location>
</feature>
<reference evidence="9 10" key="1">
    <citation type="submission" date="2019-05" db="EMBL/GenBank/DDBJ databases">
        <title>Streptomyces sp. NEAU-C151, a novel actinomycete isolated from soil.</title>
        <authorList>
            <person name="Han L."/>
            <person name="Jiang H."/>
        </authorList>
    </citation>
    <scope>NUCLEOTIDE SEQUENCE [LARGE SCALE GENOMIC DNA]</scope>
    <source>
        <strain evidence="9 10">NEAU-C151</strain>
    </source>
</reference>
<evidence type="ECO:0000256" key="2">
    <source>
        <dbReference type="ARBA" id="ARBA00022475"/>
    </source>
</evidence>
<dbReference type="Proteomes" id="UP000305906">
    <property type="component" value="Unassembled WGS sequence"/>
</dbReference>
<dbReference type="PANTHER" id="PTHR36115:SF6">
    <property type="entry name" value="PROLINE-RICH ANTIGEN HOMOLOG"/>
    <property type="match status" value="1"/>
</dbReference>